<evidence type="ECO:0000259" key="3">
    <source>
        <dbReference type="Pfam" id="PF08729"/>
    </source>
</evidence>
<evidence type="ECO:0000259" key="4">
    <source>
        <dbReference type="Pfam" id="PF14075"/>
    </source>
</evidence>
<dbReference type="EMBL" id="JAHIBW010000014">
    <property type="protein sequence ID" value="KAG7305124.1"/>
    <property type="molecule type" value="Genomic_DNA"/>
</dbReference>
<evidence type="ECO:0008006" key="7">
    <source>
        <dbReference type="Google" id="ProtNLM"/>
    </source>
</evidence>
<feature type="region of interest" description="Disordered" evidence="2">
    <location>
        <begin position="577"/>
        <end position="616"/>
    </location>
</feature>
<feature type="domain" description="Hpc2-related" evidence="3">
    <location>
        <begin position="100"/>
        <end position="151"/>
    </location>
</feature>
<gene>
    <name evidence="5" type="ORF">JYU34_010592</name>
</gene>
<dbReference type="PANTHER" id="PTHR21669">
    <property type="entry name" value="CAPZ-INTERACTING PROTEIN AND RELATED PROTEINS"/>
    <property type="match status" value="1"/>
</dbReference>
<feature type="region of interest" description="Disordered" evidence="2">
    <location>
        <begin position="521"/>
        <end position="560"/>
    </location>
</feature>
<reference evidence="5 6" key="1">
    <citation type="submission" date="2021-06" db="EMBL/GenBank/DDBJ databases">
        <title>A haploid diamondback moth (Plutella xylostella L.) genome assembly resolves 31 chromosomes and identifies a diamide resistance mutation.</title>
        <authorList>
            <person name="Ward C.M."/>
            <person name="Perry K.D."/>
            <person name="Baker G."/>
            <person name="Powis K."/>
            <person name="Heckel D.G."/>
            <person name="Baxter S.W."/>
        </authorList>
    </citation>
    <scope>NUCLEOTIDE SEQUENCE [LARGE SCALE GENOMIC DNA]</scope>
    <source>
        <strain evidence="5 6">LV</strain>
        <tissue evidence="5">Single pupa</tissue>
    </source>
</reference>
<sequence length="948" mass="104890">MSDPKRATLITVGDPKSAKNNVTKTVRLTINLDESNESKYPELNYKELVIAEERKKKVAKLENGKRNSGLDPFSDNDDDVERVARKFEQKYGGKSTYGRKGKTKHDEFADIGAGYDENDSFIDNTDGYDEMIPPECDTFYGGFYINCGSLEFKAVPESQLPGSDGEVTGNRKNKRRISSSSSEEESSDSSSESSHDEKDTKTVPNGDVHSHHTEHRKKKNKKIDKKKAKRIRRNDSSAATSGKQTSDDNGHANDESVDSRTSHSDSLTSKPAPSSENNATSDSSRDATDSKLELSLPAPVSELLEQLKCSLARLQLSAPGLSAPDMARAAAPHLLKLHHALESCTGHVQKCLWTRAARLLNTSRAKLCARVQTLVAQQNAAQPTPAPTQPTPAPPVGKRKHSAGELTEEEVAAMSEEQREAKIVETLAELKALIDEKKPAMIASYNAECDRIQEERRKSQTLAPGAHVAQRLPKRRFPWCSHSRALLARLARLGRPAPAPLLQDRVLPLFPKGFVRMPTLRRQADLKTGEEVKRPRANSSSQPSQPIATQPVAKPVSQPTVAPATITQTYTEPIHFPSSLTVTTTNKPEKTDYSDNKDKKSNSVTKTPLESPLGTILNSFTMPKDLIVEKEDRNKHEDDKYLPPSSIGSITITPVNNTAKSEKIHTNKVTTNNATSKVTNSTSKVINSVANSHDKQKEQGMIRVKTPATLIKEANEMACKDKDKHKSKPEKNHSQPKEKTLQSPLLIETNFVPKEKANPSPKLKKDEITHKAIDRITEDKLPRPVLIPVQHSPTFAKPDKRPPDAKKKKDLVIVSDVDPLGDYNEVISEPVAIDDSSSDVEVIEEKEKPETNSDAKPKSDVNKPSEVIRPKSDTVPSKDKSVIQRVNHKEKDRHSEKPKERKGDKMDVDDTEADIDTVMRNLREMQDSQEPSFNSAFGVISSAQDEVL</sequence>
<dbReference type="Pfam" id="PF14075">
    <property type="entry name" value="UBN_AB"/>
    <property type="match status" value="1"/>
</dbReference>
<evidence type="ECO:0000313" key="5">
    <source>
        <dbReference type="EMBL" id="KAG7305124.1"/>
    </source>
</evidence>
<evidence type="ECO:0000313" key="6">
    <source>
        <dbReference type="Proteomes" id="UP000823941"/>
    </source>
</evidence>
<accession>A0ABQ7QIX5</accession>
<feature type="compositionally biased region" description="Basic and acidic residues" evidence="2">
    <location>
        <begin position="797"/>
        <end position="811"/>
    </location>
</feature>
<dbReference type="Pfam" id="PF08729">
    <property type="entry name" value="HUN"/>
    <property type="match status" value="1"/>
</dbReference>
<dbReference type="PANTHER" id="PTHR21669:SF28">
    <property type="entry name" value="YEMANUCLEIN"/>
    <property type="match status" value="1"/>
</dbReference>
<feature type="compositionally biased region" description="Polar residues" evidence="2">
    <location>
        <begin position="264"/>
        <end position="278"/>
    </location>
</feature>
<feature type="compositionally biased region" description="Basic and acidic residues" evidence="2">
    <location>
        <begin position="587"/>
        <end position="601"/>
    </location>
</feature>
<organism evidence="5 6">
    <name type="scientific">Plutella xylostella</name>
    <name type="common">Diamondback moth</name>
    <name type="synonym">Plutella maculipennis</name>
    <dbReference type="NCBI Taxonomy" id="51655"/>
    <lineage>
        <taxon>Eukaryota</taxon>
        <taxon>Metazoa</taxon>
        <taxon>Ecdysozoa</taxon>
        <taxon>Arthropoda</taxon>
        <taxon>Hexapoda</taxon>
        <taxon>Insecta</taxon>
        <taxon>Pterygota</taxon>
        <taxon>Neoptera</taxon>
        <taxon>Endopterygota</taxon>
        <taxon>Lepidoptera</taxon>
        <taxon>Glossata</taxon>
        <taxon>Ditrysia</taxon>
        <taxon>Yponomeutoidea</taxon>
        <taxon>Plutellidae</taxon>
        <taxon>Plutella</taxon>
    </lineage>
</organism>
<feature type="compositionally biased region" description="Basic and acidic residues" evidence="2">
    <location>
        <begin position="718"/>
        <end position="740"/>
    </location>
</feature>
<feature type="region of interest" description="Disordered" evidence="2">
    <location>
        <begin position="718"/>
        <end position="741"/>
    </location>
</feature>
<feature type="compositionally biased region" description="Basic residues" evidence="2">
    <location>
        <begin position="212"/>
        <end position="232"/>
    </location>
</feature>
<name>A0ABQ7QIX5_PLUXY</name>
<evidence type="ECO:0000256" key="2">
    <source>
        <dbReference type="SAM" id="MobiDB-lite"/>
    </source>
</evidence>
<feature type="domain" description="Ubinuclein middle" evidence="4">
    <location>
        <begin position="414"/>
        <end position="492"/>
    </location>
</feature>
<dbReference type="Proteomes" id="UP000823941">
    <property type="component" value="Chromosome 14"/>
</dbReference>
<feature type="region of interest" description="Disordered" evidence="2">
    <location>
        <begin position="782"/>
        <end position="948"/>
    </location>
</feature>
<feature type="compositionally biased region" description="Basic and acidic residues" evidence="2">
    <location>
        <begin position="843"/>
        <end position="908"/>
    </location>
</feature>
<comment type="caution">
    <text evidence="5">The sequence shown here is derived from an EMBL/GenBank/DDBJ whole genome shotgun (WGS) entry which is preliminary data.</text>
</comment>
<keyword evidence="1" id="KW-0597">Phosphoprotein</keyword>
<feature type="compositionally biased region" description="Pro residues" evidence="2">
    <location>
        <begin position="384"/>
        <end position="395"/>
    </location>
</feature>
<protein>
    <recommendedName>
        <fullName evidence="7">Ubinuclein-1</fullName>
    </recommendedName>
</protein>
<dbReference type="InterPro" id="IPR014840">
    <property type="entry name" value="HRD"/>
</dbReference>
<feature type="compositionally biased region" description="Polar residues" evidence="2">
    <location>
        <begin position="928"/>
        <end position="948"/>
    </location>
</feature>
<dbReference type="InterPro" id="IPR026947">
    <property type="entry name" value="UBN_middle_dom"/>
</dbReference>
<proteinExistence type="predicted"/>
<evidence type="ECO:0000256" key="1">
    <source>
        <dbReference type="ARBA" id="ARBA00022553"/>
    </source>
</evidence>
<feature type="region of interest" description="Disordered" evidence="2">
    <location>
        <begin position="378"/>
        <end position="403"/>
    </location>
</feature>
<feature type="region of interest" description="Disordered" evidence="2">
    <location>
        <begin position="159"/>
        <end position="290"/>
    </location>
</feature>
<keyword evidence="6" id="KW-1185">Reference proteome</keyword>
<feature type="compositionally biased region" description="Basic and acidic residues" evidence="2">
    <location>
        <begin position="245"/>
        <end position="263"/>
    </location>
</feature>
<feature type="compositionally biased region" description="Basic and acidic residues" evidence="2">
    <location>
        <begin position="522"/>
        <end position="534"/>
    </location>
</feature>
<feature type="compositionally biased region" description="Polar residues" evidence="2">
    <location>
        <begin position="537"/>
        <end position="548"/>
    </location>
</feature>